<dbReference type="InterPro" id="IPR004332">
    <property type="entry name" value="Transposase_MuDR"/>
</dbReference>
<protein>
    <recommendedName>
        <fullName evidence="2">Transposase MuDR plant domain-containing protein</fullName>
    </recommendedName>
</protein>
<dbReference type="EMBL" id="MVGT01004352">
    <property type="protein sequence ID" value="OVA00148.1"/>
    <property type="molecule type" value="Genomic_DNA"/>
</dbReference>
<comment type="caution">
    <text evidence="3">The sequence shown here is derived from an EMBL/GenBank/DDBJ whole genome shotgun (WGS) entry which is preliminary data.</text>
</comment>
<feature type="compositionally biased region" description="Acidic residues" evidence="1">
    <location>
        <begin position="70"/>
        <end position="88"/>
    </location>
</feature>
<dbReference type="Proteomes" id="UP000195402">
    <property type="component" value="Unassembled WGS sequence"/>
</dbReference>
<organism evidence="3 4">
    <name type="scientific">Macleaya cordata</name>
    <name type="common">Five-seeded plume-poppy</name>
    <name type="synonym">Bocconia cordata</name>
    <dbReference type="NCBI Taxonomy" id="56857"/>
    <lineage>
        <taxon>Eukaryota</taxon>
        <taxon>Viridiplantae</taxon>
        <taxon>Streptophyta</taxon>
        <taxon>Embryophyta</taxon>
        <taxon>Tracheophyta</taxon>
        <taxon>Spermatophyta</taxon>
        <taxon>Magnoliopsida</taxon>
        <taxon>Ranunculales</taxon>
        <taxon>Papaveraceae</taxon>
        <taxon>Papaveroideae</taxon>
        <taxon>Macleaya</taxon>
    </lineage>
</organism>
<dbReference type="PANTHER" id="PTHR31973">
    <property type="entry name" value="POLYPROTEIN, PUTATIVE-RELATED"/>
    <property type="match status" value="1"/>
</dbReference>
<dbReference type="InParanoid" id="A0A200PPQ1"/>
<accession>A0A200PPQ1</accession>
<sequence>MHALKHQIQQLWYPQKIAATQKLSATTLVADNFCDSSQVMENEVGIDLDTTMMGITTPLWNTELYNDDGSSSEETPEDVEDESEEELPEGIWDGVDGNNSMNKEPFPIKVGDMFASAKECRDVIINASILANNVVNFEKSDNKRIVAKCSSEGCKWRIYARAEQDSDSVVIKTLLDDHTCLRLNVSTNKLAASIWVSDRIINMIREHPEFQPKPIQTFIKSQYQIDIKYMTAWRAKEKALEKIYGLWKELYKILPDYIDCVLQSNPGSIAAFTGEDCEQIFEQLKLRNETAANWIEKNHPENWAASKLQGDTYGHITSNMAEIFNKWIRPTR</sequence>
<feature type="domain" description="Transposase MuDR plant" evidence="2">
    <location>
        <begin position="108"/>
        <end position="166"/>
    </location>
</feature>
<evidence type="ECO:0000256" key="1">
    <source>
        <dbReference type="SAM" id="MobiDB-lite"/>
    </source>
</evidence>
<name>A0A200PPQ1_MACCD</name>
<evidence type="ECO:0000313" key="3">
    <source>
        <dbReference type="EMBL" id="OVA00148.1"/>
    </source>
</evidence>
<keyword evidence="4" id="KW-1185">Reference proteome</keyword>
<dbReference type="OrthoDB" id="1435097at2759"/>
<dbReference type="OMA" id="INMIREH"/>
<evidence type="ECO:0000313" key="4">
    <source>
        <dbReference type="Proteomes" id="UP000195402"/>
    </source>
</evidence>
<dbReference type="STRING" id="56857.A0A200PPQ1"/>
<reference evidence="3 4" key="1">
    <citation type="journal article" date="2017" name="Mol. Plant">
        <title>The Genome of Medicinal Plant Macleaya cordata Provides New Insights into Benzylisoquinoline Alkaloids Metabolism.</title>
        <authorList>
            <person name="Liu X."/>
            <person name="Liu Y."/>
            <person name="Huang P."/>
            <person name="Ma Y."/>
            <person name="Qing Z."/>
            <person name="Tang Q."/>
            <person name="Cao H."/>
            <person name="Cheng P."/>
            <person name="Zheng Y."/>
            <person name="Yuan Z."/>
            <person name="Zhou Y."/>
            <person name="Liu J."/>
            <person name="Tang Z."/>
            <person name="Zhuo Y."/>
            <person name="Zhang Y."/>
            <person name="Yu L."/>
            <person name="Huang J."/>
            <person name="Yang P."/>
            <person name="Peng Q."/>
            <person name="Zhang J."/>
            <person name="Jiang W."/>
            <person name="Zhang Z."/>
            <person name="Lin K."/>
            <person name="Ro D.K."/>
            <person name="Chen X."/>
            <person name="Xiong X."/>
            <person name="Shang Y."/>
            <person name="Huang S."/>
            <person name="Zeng J."/>
        </authorList>
    </citation>
    <scope>NUCLEOTIDE SEQUENCE [LARGE SCALE GENOMIC DNA]</scope>
    <source>
        <strain evidence="4">cv. BLH2017</strain>
        <tissue evidence="3">Root</tissue>
    </source>
</reference>
<evidence type="ECO:0000259" key="2">
    <source>
        <dbReference type="Pfam" id="PF03108"/>
    </source>
</evidence>
<dbReference type="Pfam" id="PF03108">
    <property type="entry name" value="DBD_Tnp_Mut"/>
    <property type="match status" value="1"/>
</dbReference>
<dbReference type="AlphaFoldDB" id="A0A200PPQ1"/>
<gene>
    <name evidence="3" type="ORF">BVC80_1671g4</name>
</gene>
<dbReference type="PANTHER" id="PTHR31973:SF187">
    <property type="entry name" value="MUTATOR TRANSPOSASE MUDRA PROTEIN"/>
    <property type="match status" value="1"/>
</dbReference>
<feature type="region of interest" description="Disordered" evidence="1">
    <location>
        <begin position="64"/>
        <end position="98"/>
    </location>
</feature>
<proteinExistence type="predicted"/>